<name>A0A9Q1BHT4_HOLLE</name>
<dbReference type="AlphaFoldDB" id="A0A9Q1BHT4"/>
<organism evidence="3 4">
    <name type="scientific">Holothuria leucospilota</name>
    <name type="common">Black long sea cucumber</name>
    <name type="synonym">Mertensiothuria leucospilota</name>
    <dbReference type="NCBI Taxonomy" id="206669"/>
    <lineage>
        <taxon>Eukaryota</taxon>
        <taxon>Metazoa</taxon>
        <taxon>Echinodermata</taxon>
        <taxon>Eleutherozoa</taxon>
        <taxon>Echinozoa</taxon>
        <taxon>Holothuroidea</taxon>
        <taxon>Aspidochirotacea</taxon>
        <taxon>Aspidochirotida</taxon>
        <taxon>Holothuriidae</taxon>
        <taxon>Holothuria</taxon>
    </lineage>
</organism>
<keyword evidence="4" id="KW-1185">Reference proteome</keyword>
<feature type="signal peptide" evidence="2">
    <location>
        <begin position="1"/>
        <end position="26"/>
    </location>
</feature>
<protein>
    <submittedName>
        <fullName evidence="3">Fibroblast growth factor 8b</fullName>
    </submittedName>
</protein>
<reference evidence="3" key="1">
    <citation type="submission" date="2021-10" db="EMBL/GenBank/DDBJ databases">
        <title>Tropical sea cucumber genome reveals ecological adaptation and Cuvierian tubules defense mechanism.</title>
        <authorList>
            <person name="Chen T."/>
        </authorList>
    </citation>
    <scope>NUCLEOTIDE SEQUENCE</scope>
    <source>
        <strain evidence="3">Nanhai2018</strain>
        <tissue evidence="3">Muscle</tissue>
    </source>
</reference>
<dbReference type="PANTHER" id="PTHR11486">
    <property type="entry name" value="FIBROBLAST GROWTH FACTOR"/>
    <property type="match status" value="1"/>
</dbReference>
<proteinExistence type="inferred from homology"/>
<dbReference type="GO" id="GO:0008083">
    <property type="term" value="F:growth factor activity"/>
    <property type="evidence" value="ECO:0007669"/>
    <property type="project" value="InterPro"/>
</dbReference>
<evidence type="ECO:0000256" key="2">
    <source>
        <dbReference type="SAM" id="SignalP"/>
    </source>
</evidence>
<evidence type="ECO:0000313" key="3">
    <source>
        <dbReference type="EMBL" id="KAJ8025849.1"/>
    </source>
</evidence>
<dbReference type="OrthoDB" id="5988014at2759"/>
<dbReference type="Proteomes" id="UP001152320">
    <property type="component" value="Chromosome 17"/>
</dbReference>
<dbReference type="EMBL" id="JAIZAY010000017">
    <property type="protein sequence ID" value="KAJ8025849.1"/>
    <property type="molecule type" value="Genomic_DNA"/>
</dbReference>
<evidence type="ECO:0000256" key="1">
    <source>
        <dbReference type="ARBA" id="ARBA00007936"/>
    </source>
</evidence>
<accession>A0A9Q1BHT4</accession>
<dbReference type="InterPro" id="IPR008996">
    <property type="entry name" value="IL1/FGF"/>
</dbReference>
<dbReference type="SUPFAM" id="SSF50353">
    <property type="entry name" value="Cytokine"/>
    <property type="match status" value="1"/>
</dbReference>
<dbReference type="Pfam" id="PF00167">
    <property type="entry name" value="FGF"/>
    <property type="match status" value="1"/>
</dbReference>
<evidence type="ECO:0000313" key="4">
    <source>
        <dbReference type="Proteomes" id="UP001152320"/>
    </source>
</evidence>
<dbReference type="CDD" id="cd23307">
    <property type="entry name" value="beta-trefoil_FGF8-like"/>
    <property type="match status" value="1"/>
</dbReference>
<keyword evidence="2" id="KW-0732">Signal</keyword>
<comment type="similarity">
    <text evidence="1">Belongs to the heparin-binding growth factors family.</text>
</comment>
<comment type="caution">
    <text evidence="3">The sequence shown here is derived from an EMBL/GenBank/DDBJ whole genome shotgun (WGS) entry which is preliminary data.</text>
</comment>
<dbReference type="InterPro" id="IPR002209">
    <property type="entry name" value="Fibroblast_GF_fam"/>
</dbReference>
<dbReference type="Gene3D" id="2.80.10.50">
    <property type="match status" value="1"/>
</dbReference>
<feature type="chain" id="PRO_5040238709" evidence="2">
    <location>
        <begin position="27"/>
        <end position="216"/>
    </location>
</feature>
<gene>
    <name evidence="3" type="ORF">HOLleu_33521</name>
</gene>
<sequence length="216" mass="24652">MRVRLHFLSILLHVVLWCICIQRTRQLSETESNIDSTMTDGSDFTGTTSREELCLQHVASNKYLRIGEGRNQIDAQGQSGNEDIRLIIETAGLDGSVFIKGKLSEFYLCINKRGDIVGRRRPRVQSNLMCKFIMHIRTSGRLEFEPLQLTSMYLGFRKNGLSRNAKSVKAFTRYSQFIKDEACEQYAYDRLLLEEIINGLAQTTSGSSSILRDRKS</sequence>